<keyword evidence="6" id="KW-0472">Membrane</keyword>
<dbReference type="PROSITE" id="PS50142">
    <property type="entry name" value="RNASE_3_2"/>
    <property type="match status" value="1"/>
</dbReference>
<dbReference type="OrthoDB" id="2423890at2759"/>
<reference evidence="9" key="1">
    <citation type="submission" date="2021-06" db="EMBL/GenBank/DDBJ databases">
        <authorList>
            <person name="Kallberg Y."/>
            <person name="Tangrot J."/>
            <person name="Rosling A."/>
        </authorList>
    </citation>
    <scope>NUCLEOTIDE SEQUENCE</scope>
    <source>
        <strain evidence="9">FL966</strain>
    </source>
</reference>
<dbReference type="InterPro" id="IPR000999">
    <property type="entry name" value="RNase_III_dom"/>
</dbReference>
<dbReference type="InterPro" id="IPR036389">
    <property type="entry name" value="RNase_III_sf"/>
</dbReference>
<dbReference type="InterPro" id="IPR014720">
    <property type="entry name" value="dsRBD_dom"/>
</dbReference>
<evidence type="ECO:0000256" key="5">
    <source>
        <dbReference type="PROSITE-ProRule" id="PRU00266"/>
    </source>
</evidence>
<dbReference type="Proteomes" id="UP000789759">
    <property type="component" value="Unassembled WGS sequence"/>
</dbReference>
<evidence type="ECO:0000256" key="2">
    <source>
        <dbReference type="ARBA" id="ARBA00022801"/>
    </source>
</evidence>
<organism evidence="9 10">
    <name type="scientific">Cetraspora pellucida</name>
    <dbReference type="NCBI Taxonomy" id="1433469"/>
    <lineage>
        <taxon>Eukaryota</taxon>
        <taxon>Fungi</taxon>
        <taxon>Fungi incertae sedis</taxon>
        <taxon>Mucoromycota</taxon>
        <taxon>Glomeromycotina</taxon>
        <taxon>Glomeromycetes</taxon>
        <taxon>Diversisporales</taxon>
        <taxon>Gigasporaceae</taxon>
        <taxon>Cetraspora</taxon>
    </lineage>
</organism>
<protein>
    <submittedName>
        <fullName evidence="9">12829_t:CDS:1</fullName>
    </submittedName>
</protein>
<dbReference type="PANTHER" id="PTHR14950:SF37">
    <property type="entry name" value="ENDORIBONUCLEASE DICER"/>
    <property type="match status" value="1"/>
</dbReference>
<dbReference type="Gene3D" id="3.30.160.20">
    <property type="match status" value="1"/>
</dbReference>
<keyword evidence="4 5" id="KW-0694">RNA-binding</keyword>
<dbReference type="AlphaFoldDB" id="A0A9N9I254"/>
<dbReference type="CDD" id="cd00593">
    <property type="entry name" value="RIBOc"/>
    <property type="match status" value="1"/>
</dbReference>
<dbReference type="Pfam" id="PF14622">
    <property type="entry name" value="Ribonucleas_3_3"/>
    <property type="match status" value="1"/>
</dbReference>
<feature type="domain" description="RNase III" evidence="8">
    <location>
        <begin position="64"/>
        <end position="178"/>
    </location>
</feature>
<keyword evidence="6" id="KW-1133">Transmembrane helix</keyword>
<evidence type="ECO:0000256" key="6">
    <source>
        <dbReference type="SAM" id="Phobius"/>
    </source>
</evidence>
<proteinExistence type="predicted"/>
<evidence type="ECO:0000256" key="4">
    <source>
        <dbReference type="ARBA" id="ARBA00022884"/>
    </source>
</evidence>
<dbReference type="EMBL" id="CAJVQA010012495">
    <property type="protein sequence ID" value="CAG8717087.1"/>
    <property type="molecule type" value="Genomic_DNA"/>
</dbReference>
<dbReference type="Pfam" id="PF00035">
    <property type="entry name" value="dsrm"/>
    <property type="match status" value="1"/>
</dbReference>
<dbReference type="GO" id="GO:0003723">
    <property type="term" value="F:RNA binding"/>
    <property type="evidence" value="ECO:0007669"/>
    <property type="project" value="UniProtKB-UniRule"/>
</dbReference>
<dbReference type="GO" id="GO:0004525">
    <property type="term" value="F:ribonuclease III activity"/>
    <property type="evidence" value="ECO:0007669"/>
    <property type="project" value="InterPro"/>
</dbReference>
<dbReference type="GO" id="GO:0046872">
    <property type="term" value="F:metal ion binding"/>
    <property type="evidence" value="ECO:0007669"/>
    <property type="project" value="UniProtKB-KW"/>
</dbReference>
<dbReference type="SMART" id="SM00535">
    <property type="entry name" value="RIBOc"/>
    <property type="match status" value="1"/>
</dbReference>
<dbReference type="Gene3D" id="1.10.1520.10">
    <property type="entry name" value="Ribonuclease III domain"/>
    <property type="match status" value="1"/>
</dbReference>
<evidence type="ECO:0000313" key="10">
    <source>
        <dbReference type="Proteomes" id="UP000789759"/>
    </source>
</evidence>
<evidence type="ECO:0000313" key="9">
    <source>
        <dbReference type="EMBL" id="CAG8717087.1"/>
    </source>
</evidence>
<keyword evidence="10" id="KW-1185">Reference proteome</keyword>
<feature type="domain" description="DRBM" evidence="7">
    <location>
        <begin position="246"/>
        <end position="286"/>
    </location>
</feature>
<keyword evidence="2" id="KW-0378">Hydrolase</keyword>
<name>A0A9N9I254_9GLOM</name>
<keyword evidence="3" id="KW-0460">Magnesium</keyword>
<feature type="transmembrane region" description="Helical" evidence="6">
    <location>
        <begin position="36"/>
        <end position="58"/>
    </location>
</feature>
<dbReference type="SUPFAM" id="SSF54768">
    <property type="entry name" value="dsRNA-binding domain-like"/>
    <property type="match status" value="1"/>
</dbReference>
<comment type="caution">
    <text evidence="9">The sequence shown here is derived from an EMBL/GenBank/DDBJ whole genome shotgun (WGS) entry which is preliminary data.</text>
</comment>
<evidence type="ECO:0000256" key="3">
    <source>
        <dbReference type="ARBA" id="ARBA00022842"/>
    </source>
</evidence>
<accession>A0A9N9I254</accession>
<dbReference type="CDD" id="cd00048">
    <property type="entry name" value="DSRM_SF"/>
    <property type="match status" value="1"/>
</dbReference>
<evidence type="ECO:0000256" key="1">
    <source>
        <dbReference type="ARBA" id="ARBA00022723"/>
    </source>
</evidence>
<evidence type="ECO:0000259" key="7">
    <source>
        <dbReference type="PROSITE" id="PS50137"/>
    </source>
</evidence>
<dbReference type="PANTHER" id="PTHR14950">
    <property type="entry name" value="DICER-RELATED"/>
    <property type="match status" value="1"/>
</dbReference>
<keyword evidence="6" id="KW-0812">Transmembrane</keyword>
<dbReference type="SMART" id="SM00358">
    <property type="entry name" value="DSRM"/>
    <property type="match status" value="1"/>
</dbReference>
<keyword evidence="1" id="KW-0479">Metal-binding</keyword>
<evidence type="ECO:0000259" key="8">
    <source>
        <dbReference type="PROSITE" id="PS50142"/>
    </source>
</evidence>
<sequence length="344" mass="40070">MIRHIADHIEKEVNKLLWAFVKYEANKSARYFHDHYTSSILISLLLCIIIYVVFKWVLPKKKTVSEWKFKNKKLRTKALTNHSNDENNERLAFLGNSIIDKIVAYYLFCCIPKCKIYTLVYLKQKILDKITLAGFFRKLKLENNLILDKGNEMDRYINDKIHGETFKAYIAAIYLDCKCDFDKVMEYLKPFLKPFIDQWAEILEDTEDHNEIPSELEHIIKLDLQILKKGLEEPTYIWKNRGLHIHDTMFVYEILVNGKIYGTGEGKHRNEAKKHAAIQAYDNINLDNTILKPIEINSDDVKSNDVRLGNVKLDNIKLDNVKLDSVKPDSVKSDSVKQGSDKSG</sequence>
<gene>
    <name evidence="9" type="ORF">CPELLU_LOCUS12668</name>
</gene>
<dbReference type="SUPFAM" id="SSF69065">
    <property type="entry name" value="RNase III domain-like"/>
    <property type="match status" value="1"/>
</dbReference>
<dbReference type="GO" id="GO:0006396">
    <property type="term" value="P:RNA processing"/>
    <property type="evidence" value="ECO:0007669"/>
    <property type="project" value="InterPro"/>
</dbReference>
<dbReference type="PROSITE" id="PS50137">
    <property type="entry name" value="DS_RBD"/>
    <property type="match status" value="1"/>
</dbReference>